<dbReference type="RefSeq" id="WP_171161007.1">
    <property type="nucleotide sequence ID" value="NZ_CP053073.1"/>
</dbReference>
<feature type="transmembrane region" description="Helical" evidence="7">
    <location>
        <begin position="204"/>
        <end position="221"/>
    </location>
</feature>
<dbReference type="InterPro" id="IPR051684">
    <property type="entry name" value="Electron_Trans/Redox"/>
</dbReference>
<dbReference type="Pfam" id="PF12801">
    <property type="entry name" value="Fer4_5"/>
    <property type="match status" value="1"/>
</dbReference>
<dbReference type="InterPro" id="IPR009051">
    <property type="entry name" value="Helical_ferredxn"/>
</dbReference>
<reference evidence="9 10" key="1">
    <citation type="submission" date="2020-04" db="EMBL/GenBank/DDBJ databases">
        <title>Usitatibacter rugosus gen. nov., sp. nov. and Usitatibacter palustris sp. nov., novel members of Usitatibacteraceae fam. nov. within the order Nitrosomonadales isolated from soil.</title>
        <authorList>
            <person name="Huber K.J."/>
            <person name="Neumann-Schaal M."/>
            <person name="Geppert A."/>
            <person name="Luckner M."/>
            <person name="Wanner G."/>
            <person name="Overmann J."/>
        </authorList>
    </citation>
    <scope>NUCLEOTIDE SEQUENCE [LARGE SCALE GENOMIC DNA]</scope>
    <source>
        <strain evidence="9 10">Swamp67</strain>
    </source>
</reference>
<keyword evidence="4" id="KW-0249">Electron transport</keyword>
<keyword evidence="2" id="KW-0004">4Fe-4S</keyword>
<protein>
    <recommendedName>
        <fullName evidence="8">4Fe-4S ferredoxin-type domain-containing protein</fullName>
    </recommendedName>
</protein>
<keyword evidence="3" id="KW-0479">Metal-binding</keyword>
<feature type="transmembrane region" description="Helical" evidence="7">
    <location>
        <begin position="41"/>
        <end position="61"/>
    </location>
</feature>
<dbReference type="InterPro" id="IPR017896">
    <property type="entry name" value="4Fe4S_Fe-S-bd"/>
</dbReference>
<keyword evidence="5" id="KW-0408">Iron</keyword>
<sequence>MSTESRDRDRVIPIHPAPPAGADESGLFEVRKKIYPRAVHGWFAGWRWALVWATQLFFYGMPWVTWNDRPALLFDLAARKFYVLGFVFWPQDFIYLTLLLVASALALFLFTAVAGRLWCGYACPQTVYTEIFLWIERRIEGDKFAREKLDRAPLDARKFALKAAKHASWGAIALWTGFTFVGYFTPIRDLGGEVLSFATGPWETFWILFYGLATYGNAGWMREQVCKYMCPYARFQGAMFDRDTLVIAYDVNRGEPRGARSRKADTKALGLGDCIDCTLCVQVCPTGIDIRKGLQYECIGCAACIDACDQVMDKVGYPKGLIRYATENTIARHEGIEGFVRHVLRARTLIYTGILSAVILLAAGSLWLRVPLKVDVIRDRGALVREVEGDLLENVFRLQVMNATETAHRYRLRVEGVDGLIVASAPEIAIEAATTRGFPVRLRAPRASLVKGSHPIRIAIESIDDPALQVTEKSVFIVR</sequence>
<dbReference type="GO" id="GO:0051539">
    <property type="term" value="F:4 iron, 4 sulfur cluster binding"/>
    <property type="evidence" value="ECO:0007669"/>
    <property type="project" value="UniProtKB-KW"/>
</dbReference>
<dbReference type="Gene3D" id="1.10.1060.10">
    <property type="entry name" value="Alpha-helical ferredoxin"/>
    <property type="match status" value="1"/>
</dbReference>
<keyword evidence="1" id="KW-0813">Transport</keyword>
<dbReference type="PANTHER" id="PTHR30176:SF3">
    <property type="entry name" value="FERREDOXIN-TYPE PROTEIN NAPH"/>
    <property type="match status" value="1"/>
</dbReference>
<proteinExistence type="predicted"/>
<gene>
    <name evidence="9" type="ORF">DSM104440_01020</name>
</gene>
<dbReference type="GO" id="GO:0005886">
    <property type="term" value="C:plasma membrane"/>
    <property type="evidence" value="ECO:0007669"/>
    <property type="project" value="TreeGrafter"/>
</dbReference>
<evidence type="ECO:0000313" key="9">
    <source>
        <dbReference type="EMBL" id="QJR14227.1"/>
    </source>
</evidence>
<evidence type="ECO:0000256" key="7">
    <source>
        <dbReference type="SAM" id="Phobius"/>
    </source>
</evidence>
<dbReference type="GO" id="GO:0046872">
    <property type="term" value="F:metal ion binding"/>
    <property type="evidence" value="ECO:0007669"/>
    <property type="project" value="UniProtKB-KW"/>
</dbReference>
<dbReference type="InterPro" id="IPR014116">
    <property type="entry name" value="Cyt_c_oxidase_cbb3_FixG"/>
</dbReference>
<evidence type="ECO:0000256" key="4">
    <source>
        <dbReference type="ARBA" id="ARBA00022982"/>
    </source>
</evidence>
<dbReference type="PROSITE" id="PS00198">
    <property type="entry name" value="4FE4S_FER_1"/>
    <property type="match status" value="1"/>
</dbReference>
<dbReference type="EMBL" id="CP053073">
    <property type="protein sequence ID" value="QJR14227.1"/>
    <property type="molecule type" value="Genomic_DNA"/>
</dbReference>
<dbReference type="Pfam" id="PF11614">
    <property type="entry name" value="FixG_C"/>
    <property type="match status" value="1"/>
</dbReference>
<name>A0A6M4H8A8_9PROT</name>
<evidence type="ECO:0000259" key="8">
    <source>
        <dbReference type="PROSITE" id="PS51379"/>
    </source>
</evidence>
<dbReference type="InterPro" id="IPR013783">
    <property type="entry name" value="Ig-like_fold"/>
</dbReference>
<keyword evidence="6" id="KW-0411">Iron-sulfur</keyword>
<dbReference type="Pfam" id="PF13746">
    <property type="entry name" value="Fer4_18"/>
    <property type="match status" value="1"/>
</dbReference>
<dbReference type="InterPro" id="IPR032879">
    <property type="entry name" value="FixG_C"/>
</dbReference>
<evidence type="ECO:0000313" key="10">
    <source>
        <dbReference type="Proteomes" id="UP000503096"/>
    </source>
</evidence>
<feature type="transmembrane region" description="Helical" evidence="7">
    <location>
        <begin position="167"/>
        <end position="184"/>
    </location>
</feature>
<accession>A0A6M4H8A8</accession>
<evidence type="ECO:0000256" key="1">
    <source>
        <dbReference type="ARBA" id="ARBA00022448"/>
    </source>
</evidence>
<dbReference type="PANTHER" id="PTHR30176">
    <property type="entry name" value="FERREDOXIN-TYPE PROTEIN NAPH"/>
    <property type="match status" value="1"/>
</dbReference>
<dbReference type="Gene3D" id="2.60.40.10">
    <property type="entry name" value="Immunoglobulins"/>
    <property type="match status" value="1"/>
</dbReference>
<evidence type="ECO:0000256" key="2">
    <source>
        <dbReference type="ARBA" id="ARBA00022485"/>
    </source>
</evidence>
<feature type="transmembrane region" description="Helical" evidence="7">
    <location>
        <begin position="349"/>
        <end position="368"/>
    </location>
</feature>
<dbReference type="KEGG" id="upl:DSM104440_01020"/>
<keyword evidence="7" id="KW-0472">Membrane</keyword>
<feature type="transmembrane region" description="Helical" evidence="7">
    <location>
        <begin position="93"/>
        <end position="114"/>
    </location>
</feature>
<evidence type="ECO:0000256" key="6">
    <source>
        <dbReference type="ARBA" id="ARBA00023014"/>
    </source>
</evidence>
<dbReference type="AlphaFoldDB" id="A0A6M4H8A8"/>
<dbReference type="Proteomes" id="UP000503096">
    <property type="component" value="Chromosome"/>
</dbReference>
<keyword evidence="7" id="KW-1133">Transmembrane helix</keyword>
<dbReference type="SUPFAM" id="SSF54862">
    <property type="entry name" value="4Fe-4S ferredoxins"/>
    <property type="match status" value="1"/>
</dbReference>
<dbReference type="NCBIfam" id="TIGR02745">
    <property type="entry name" value="ccoG_rdxA_fixG"/>
    <property type="match status" value="1"/>
</dbReference>
<organism evidence="9 10">
    <name type="scientific">Usitatibacter palustris</name>
    <dbReference type="NCBI Taxonomy" id="2732487"/>
    <lineage>
        <taxon>Bacteria</taxon>
        <taxon>Pseudomonadati</taxon>
        <taxon>Pseudomonadota</taxon>
        <taxon>Betaproteobacteria</taxon>
        <taxon>Nitrosomonadales</taxon>
        <taxon>Usitatibacteraceae</taxon>
        <taxon>Usitatibacter</taxon>
    </lineage>
</organism>
<dbReference type="InterPro" id="IPR017900">
    <property type="entry name" value="4Fe4S_Fe_S_CS"/>
</dbReference>
<feature type="domain" description="4Fe-4S ferredoxin-type" evidence="8">
    <location>
        <begin position="265"/>
        <end position="293"/>
    </location>
</feature>
<keyword evidence="7" id="KW-0812">Transmembrane</keyword>
<evidence type="ECO:0000256" key="5">
    <source>
        <dbReference type="ARBA" id="ARBA00023004"/>
    </source>
</evidence>
<dbReference type="InParanoid" id="A0A6M4H8A8"/>
<keyword evidence="10" id="KW-1185">Reference proteome</keyword>
<evidence type="ECO:0000256" key="3">
    <source>
        <dbReference type="ARBA" id="ARBA00022723"/>
    </source>
</evidence>
<dbReference type="PROSITE" id="PS51379">
    <property type="entry name" value="4FE4S_FER_2"/>
    <property type="match status" value="1"/>
</dbReference>